<comment type="caution">
    <text evidence="2">The sequence shown here is derived from an EMBL/GenBank/DDBJ whole genome shotgun (WGS) entry which is preliminary data.</text>
</comment>
<evidence type="ECO:0000259" key="1">
    <source>
        <dbReference type="Pfam" id="PF09346"/>
    </source>
</evidence>
<dbReference type="Pfam" id="PF09346">
    <property type="entry name" value="SMI1_KNR4"/>
    <property type="match status" value="1"/>
</dbReference>
<reference evidence="2 3" key="1">
    <citation type="submission" date="2016-06" db="EMBL/GenBank/DDBJ databases">
        <title>Revisiting the taxonomy of the Elizabethkingia Genus based on Whole-Genome Sequencing, Optical Mapping, and MALDI-TOF.</title>
        <authorList>
            <person name="Nicholson A.C."/>
        </authorList>
    </citation>
    <scope>NUCLEOTIDE SEQUENCE [LARGE SCALE GENOMIC DNA]</scope>
    <source>
        <strain evidence="2 3">G4070</strain>
    </source>
</reference>
<accession>A0A1T3MTG5</accession>
<dbReference type="Gene3D" id="3.40.1580.10">
    <property type="entry name" value="SMI1/KNR4-like"/>
    <property type="match status" value="1"/>
</dbReference>
<dbReference type="InterPro" id="IPR037883">
    <property type="entry name" value="Knr4/Smi1-like_sf"/>
</dbReference>
<dbReference type="InterPro" id="IPR018958">
    <property type="entry name" value="Knr4/Smi1-like_dom"/>
</dbReference>
<protein>
    <recommendedName>
        <fullName evidence="1">Knr4/Smi1-like domain-containing protein</fullName>
    </recommendedName>
</protein>
<sequence>MINITSTVIFVIFIFYIIRSKYIRDHRENTPLKREGEKKEPQRIKFRKILQKNQYYSSPIKGAKSDIDIAINHVLKISELYLKDEKTKFTGYTELAVIKFKKQYKFEFPHAYIQFLRYLAPGEITIYDSQNYSIEGLETLNDSFSVFLEYIRYDPAQLENKFVFSGWLGYEFYLFDIDNSQDPKVYYLTYDEHEEELYWYEYPTFSKWLLNLTYNSLEVNLQIVTMNDENEKMALLKQGLDETKELMRIIN</sequence>
<dbReference type="AlphaFoldDB" id="A0A1T3MTG5"/>
<keyword evidence="3" id="KW-1185">Reference proteome</keyword>
<organism evidence="2 3">
    <name type="scientific">Elizabethkingia occulta</name>
    <dbReference type="NCBI Taxonomy" id="1867263"/>
    <lineage>
        <taxon>Bacteria</taxon>
        <taxon>Pseudomonadati</taxon>
        <taxon>Bacteroidota</taxon>
        <taxon>Flavobacteriia</taxon>
        <taxon>Flavobacteriales</taxon>
        <taxon>Weeksellaceae</taxon>
        <taxon>Elizabethkingia</taxon>
    </lineage>
</organism>
<proteinExistence type="predicted"/>
<dbReference type="EMBL" id="MAHX01000006">
    <property type="protein sequence ID" value="OPC67923.1"/>
    <property type="molecule type" value="Genomic_DNA"/>
</dbReference>
<evidence type="ECO:0000313" key="3">
    <source>
        <dbReference type="Proteomes" id="UP000190813"/>
    </source>
</evidence>
<name>A0A1T3MTG5_9FLAO</name>
<dbReference type="Proteomes" id="UP000190813">
    <property type="component" value="Unassembled WGS sequence"/>
</dbReference>
<dbReference type="SUPFAM" id="SSF160631">
    <property type="entry name" value="SMI1/KNR4-like"/>
    <property type="match status" value="1"/>
</dbReference>
<feature type="domain" description="Knr4/Smi1-like" evidence="1">
    <location>
        <begin position="93"/>
        <end position="210"/>
    </location>
</feature>
<gene>
    <name evidence="2" type="ORF">BAZ10_15120</name>
</gene>
<evidence type="ECO:0000313" key="2">
    <source>
        <dbReference type="EMBL" id="OPC67923.1"/>
    </source>
</evidence>